<keyword evidence="2" id="KW-1185">Reference proteome</keyword>
<accession>A0A9W9F7R3</accession>
<evidence type="ECO:0000313" key="1">
    <source>
        <dbReference type="EMBL" id="KAJ5095044.1"/>
    </source>
</evidence>
<dbReference type="RefSeq" id="XP_056473194.1">
    <property type="nucleotide sequence ID" value="XM_056619828.1"/>
</dbReference>
<dbReference type="GO" id="GO:0016301">
    <property type="term" value="F:kinase activity"/>
    <property type="evidence" value="ECO:0007669"/>
    <property type="project" value="UniProtKB-KW"/>
</dbReference>
<dbReference type="EMBL" id="JAPQKI010000006">
    <property type="protein sequence ID" value="KAJ5095044.1"/>
    <property type="molecule type" value="Genomic_DNA"/>
</dbReference>
<reference evidence="1" key="1">
    <citation type="submission" date="2022-11" db="EMBL/GenBank/DDBJ databases">
        <authorList>
            <person name="Petersen C."/>
        </authorList>
    </citation>
    <scope>NUCLEOTIDE SEQUENCE</scope>
    <source>
        <strain evidence="1">IBT 30761</strain>
    </source>
</reference>
<protein>
    <submittedName>
        <fullName evidence="1">CMGC protein kinase</fullName>
    </submittedName>
</protein>
<dbReference type="GeneID" id="81358807"/>
<keyword evidence="1" id="KW-0808">Transferase</keyword>
<comment type="caution">
    <text evidence="1">The sequence shown here is derived from an EMBL/GenBank/DDBJ whole genome shotgun (WGS) entry which is preliminary data.</text>
</comment>
<proteinExistence type="predicted"/>
<organism evidence="1 2">
    <name type="scientific">Penicillium argentinense</name>
    <dbReference type="NCBI Taxonomy" id="1131581"/>
    <lineage>
        <taxon>Eukaryota</taxon>
        <taxon>Fungi</taxon>
        <taxon>Dikarya</taxon>
        <taxon>Ascomycota</taxon>
        <taxon>Pezizomycotina</taxon>
        <taxon>Eurotiomycetes</taxon>
        <taxon>Eurotiomycetidae</taxon>
        <taxon>Eurotiales</taxon>
        <taxon>Aspergillaceae</taxon>
        <taxon>Penicillium</taxon>
    </lineage>
</organism>
<sequence>MLPFEDGQVVADFLEWHLDNPVDYKLNKGHPVIHRGNDFIPRKRNGPGYTRGSWILGTASDFMLSDMTQNTELFTQAQDANGTYHATHHLAEMIALLGPPPAEFVS</sequence>
<name>A0A9W9F7R3_9EURO</name>
<dbReference type="OrthoDB" id="5979581at2759"/>
<evidence type="ECO:0000313" key="2">
    <source>
        <dbReference type="Proteomes" id="UP001149074"/>
    </source>
</evidence>
<dbReference type="Proteomes" id="UP001149074">
    <property type="component" value="Unassembled WGS sequence"/>
</dbReference>
<reference evidence="1" key="2">
    <citation type="journal article" date="2023" name="IMA Fungus">
        <title>Comparative genomic study of the Penicillium genus elucidates a diverse pangenome and 15 lateral gene transfer events.</title>
        <authorList>
            <person name="Petersen C."/>
            <person name="Sorensen T."/>
            <person name="Nielsen M.R."/>
            <person name="Sondergaard T.E."/>
            <person name="Sorensen J.L."/>
            <person name="Fitzpatrick D.A."/>
            <person name="Frisvad J.C."/>
            <person name="Nielsen K.L."/>
        </authorList>
    </citation>
    <scope>NUCLEOTIDE SEQUENCE</scope>
    <source>
        <strain evidence="1">IBT 30761</strain>
    </source>
</reference>
<dbReference type="AlphaFoldDB" id="A0A9W9F7R3"/>
<gene>
    <name evidence="1" type="ORF">N7532_007335</name>
</gene>
<keyword evidence="1" id="KW-0418">Kinase</keyword>